<feature type="domain" description="GFO/IDH/MocA-like oxidoreductase" evidence="7">
    <location>
        <begin position="155"/>
        <end position="273"/>
    </location>
</feature>
<dbReference type="InterPro" id="IPR036291">
    <property type="entry name" value="NAD(P)-bd_dom_sf"/>
</dbReference>
<name>A0A177CD75_9PLEO</name>
<evidence type="ECO:0000256" key="3">
    <source>
        <dbReference type="ARBA" id="ARBA00038984"/>
    </source>
</evidence>
<feature type="domain" description="Gfo/Idh/MocA-like oxidoreductase N-terminal" evidence="6">
    <location>
        <begin position="11"/>
        <end position="137"/>
    </location>
</feature>
<dbReference type="RefSeq" id="XP_018035177.1">
    <property type="nucleotide sequence ID" value="XM_018176603.1"/>
</dbReference>
<accession>A0A177CD75</accession>
<reference evidence="8 9" key="1">
    <citation type="submission" date="2016-05" db="EMBL/GenBank/DDBJ databases">
        <title>Comparative analysis of secretome profiles of manganese(II)-oxidizing ascomycete fungi.</title>
        <authorList>
            <consortium name="DOE Joint Genome Institute"/>
            <person name="Zeiner C.A."/>
            <person name="Purvine S.O."/>
            <person name="Zink E.M."/>
            <person name="Wu S."/>
            <person name="Pasa-Tolic L."/>
            <person name="Chaput D.L."/>
            <person name="Haridas S."/>
            <person name="Grigoriev I.V."/>
            <person name="Santelli C.M."/>
            <person name="Hansel C.M."/>
        </authorList>
    </citation>
    <scope>NUCLEOTIDE SEQUENCE [LARGE SCALE GENOMIC DNA]</scope>
    <source>
        <strain evidence="8 9">AP3s5-JAC2a</strain>
    </source>
</reference>
<evidence type="ECO:0000256" key="5">
    <source>
        <dbReference type="ARBA" id="ARBA00049233"/>
    </source>
</evidence>
<evidence type="ECO:0000259" key="7">
    <source>
        <dbReference type="Pfam" id="PF22725"/>
    </source>
</evidence>
<dbReference type="SUPFAM" id="SSF51735">
    <property type="entry name" value="NAD(P)-binding Rossmann-fold domains"/>
    <property type="match status" value="1"/>
</dbReference>
<evidence type="ECO:0000313" key="9">
    <source>
        <dbReference type="Proteomes" id="UP000077069"/>
    </source>
</evidence>
<dbReference type="PANTHER" id="PTHR22604">
    <property type="entry name" value="OXIDOREDUCTASES"/>
    <property type="match status" value="1"/>
</dbReference>
<dbReference type="Pfam" id="PF22725">
    <property type="entry name" value="GFO_IDH_MocA_C3"/>
    <property type="match status" value="1"/>
</dbReference>
<dbReference type="OrthoDB" id="2129491at2759"/>
<proteinExistence type="inferred from homology"/>
<dbReference type="InterPro" id="IPR000683">
    <property type="entry name" value="Gfo/Idh/MocA-like_OxRdtase_N"/>
</dbReference>
<evidence type="ECO:0000256" key="1">
    <source>
        <dbReference type="ARBA" id="ARBA00010928"/>
    </source>
</evidence>
<evidence type="ECO:0000313" key="8">
    <source>
        <dbReference type="EMBL" id="OAG04812.1"/>
    </source>
</evidence>
<dbReference type="EC" id="1.1.1.179" evidence="3"/>
<dbReference type="GO" id="GO:0000166">
    <property type="term" value="F:nucleotide binding"/>
    <property type="evidence" value="ECO:0007669"/>
    <property type="project" value="InterPro"/>
</dbReference>
<keyword evidence="9" id="KW-1185">Reference proteome</keyword>
<organism evidence="8 9">
    <name type="scientific">Paraphaeosphaeria sporulosa</name>
    <dbReference type="NCBI Taxonomy" id="1460663"/>
    <lineage>
        <taxon>Eukaryota</taxon>
        <taxon>Fungi</taxon>
        <taxon>Dikarya</taxon>
        <taxon>Ascomycota</taxon>
        <taxon>Pezizomycotina</taxon>
        <taxon>Dothideomycetes</taxon>
        <taxon>Pleosporomycetidae</taxon>
        <taxon>Pleosporales</taxon>
        <taxon>Massarineae</taxon>
        <taxon>Didymosphaeriaceae</taxon>
        <taxon>Paraphaeosphaeria</taxon>
    </lineage>
</organism>
<dbReference type="Pfam" id="PF01408">
    <property type="entry name" value="GFO_IDH_MocA"/>
    <property type="match status" value="1"/>
</dbReference>
<evidence type="ECO:0000259" key="6">
    <source>
        <dbReference type="Pfam" id="PF01408"/>
    </source>
</evidence>
<keyword evidence="2" id="KW-0560">Oxidoreductase</keyword>
<dbReference type="GeneID" id="28760089"/>
<dbReference type="AlphaFoldDB" id="A0A177CD75"/>
<evidence type="ECO:0000256" key="4">
    <source>
        <dbReference type="ARBA" id="ARBA00042988"/>
    </source>
</evidence>
<dbReference type="EMBL" id="KV441553">
    <property type="protein sequence ID" value="OAG04812.1"/>
    <property type="molecule type" value="Genomic_DNA"/>
</dbReference>
<dbReference type="PANTHER" id="PTHR22604:SF105">
    <property type="entry name" value="TRANS-1,2-DIHYDROBENZENE-1,2-DIOL DEHYDROGENASE"/>
    <property type="match status" value="1"/>
</dbReference>
<comment type="catalytic activity">
    <reaction evidence="5">
        <text>D-xylose + NADP(+) = D-xylono-1,5-lactone + NADPH + H(+)</text>
        <dbReference type="Rhea" id="RHEA:22000"/>
        <dbReference type="ChEBI" id="CHEBI:15378"/>
        <dbReference type="ChEBI" id="CHEBI:15867"/>
        <dbReference type="ChEBI" id="CHEBI:53455"/>
        <dbReference type="ChEBI" id="CHEBI:57783"/>
        <dbReference type="ChEBI" id="CHEBI:58349"/>
        <dbReference type="EC" id="1.1.1.179"/>
    </reaction>
</comment>
<dbReference type="Proteomes" id="UP000077069">
    <property type="component" value="Unassembled WGS sequence"/>
</dbReference>
<dbReference type="InterPro" id="IPR050984">
    <property type="entry name" value="Gfo/Idh/MocA_domain"/>
</dbReference>
<dbReference type="InterPro" id="IPR055170">
    <property type="entry name" value="GFO_IDH_MocA-like_dom"/>
</dbReference>
<dbReference type="Gene3D" id="3.30.360.10">
    <property type="entry name" value="Dihydrodipicolinate Reductase, domain 2"/>
    <property type="match status" value="1"/>
</dbReference>
<comment type="similarity">
    <text evidence="1">Belongs to the Gfo/Idh/MocA family.</text>
</comment>
<gene>
    <name evidence="8" type="ORF">CC84DRAFT_1147708</name>
</gene>
<evidence type="ECO:0000256" key="2">
    <source>
        <dbReference type="ARBA" id="ARBA00023002"/>
    </source>
</evidence>
<dbReference type="STRING" id="1460663.A0A177CD75"/>
<dbReference type="Gene3D" id="3.40.50.720">
    <property type="entry name" value="NAD(P)-binding Rossmann-like Domain"/>
    <property type="match status" value="1"/>
</dbReference>
<sequence length="373" mass="40913">MAESQFPLPTIRWGIIGAGAISAAFVKDITLPREHAQARHIVSAIGTSSLEKAKSFVQDNIPSVPTPHIYSSYEGVLQDVTVDVVYIGTPHAFHKKNCLDAIAAGKHVLCEKAFAITAREAEEVFAAATAKNVYVMEAMWTRFHPLVQDLRKVLFTDKLIGDIRRTFCDFGQDHKLASLGPESRLKNLDLGAGSLLNIGIYSLTWGLLTLDERIGMEASHTEILANQSLVDGVDVATAILLRYPATGRQGILTSTSEFKNDDAFCRIEGTEGYVLLSGPYTSSPRNFSVWRNRSASNSSFDGLQQSEPVFQKGYDDVGFGLYREADAVALDLAAGRRENKIMPHAETLRIMRMLDEIRRQGGASFPQDGESSS</sequence>
<dbReference type="GO" id="GO:0047837">
    <property type="term" value="F:D-xylose 1-dehydrogenase (NADP+) activity"/>
    <property type="evidence" value="ECO:0007669"/>
    <property type="project" value="UniProtKB-EC"/>
</dbReference>
<dbReference type="SUPFAM" id="SSF55347">
    <property type="entry name" value="Glyceraldehyde-3-phosphate dehydrogenase-like, C-terminal domain"/>
    <property type="match status" value="1"/>
</dbReference>
<dbReference type="InParanoid" id="A0A177CD75"/>
<protein>
    <recommendedName>
        <fullName evidence="3">D-xylose 1-dehydrogenase (NADP(+), D-xylono-1,5-lactone-forming)</fullName>
        <ecNumber evidence="3">1.1.1.179</ecNumber>
    </recommendedName>
    <alternativeName>
        <fullName evidence="4">D-xylose-NADP dehydrogenase</fullName>
    </alternativeName>
</protein>